<dbReference type="OrthoDB" id="2245989at2759"/>
<dbReference type="PANTHER" id="PTHR38116">
    <property type="entry name" value="CHROMOSOME 7, WHOLE GENOME SHOTGUN SEQUENCE"/>
    <property type="match status" value="1"/>
</dbReference>
<reference evidence="2" key="1">
    <citation type="journal article" date="2021" name="Nat. Commun.">
        <title>Genetic determinants of endophytism in the Arabidopsis root mycobiome.</title>
        <authorList>
            <person name="Mesny F."/>
            <person name="Miyauchi S."/>
            <person name="Thiergart T."/>
            <person name="Pickel B."/>
            <person name="Atanasova L."/>
            <person name="Karlsson M."/>
            <person name="Huettel B."/>
            <person name="Barry K.W."/>
            <person name="Haridas S."/>
            <person name="Chen C."/>
            <person name="Bauer D."/>
            <person name="Andreopoulos W."/>
            <person name="Pangilinan J."/>
            <person name="LaButti K."/>
            <person name="Riley R."/>
            <person name="Lipzen A."/>
            <person name="Clum A."/>
            <person name="Drula E."/>
            <person name="Henrissat B."/>
            <person name="Kohler A."/>
            <person name="Grigoriev I.V."/>
            <person name="Martin F.M."/>
            <person name="Hacquard S."/>
        </authorList>
    </citation>
    <scope>NUCLEOTIDE SEQUENCE</scope>
    <source>
        <strain evidence="2">FSSC 5 MPI-SDFR-AT-0091</strain>
    </source>
</reference>
<proteinExistence type="predicted"/>
<comment type="caution">
    <text evidence="2">The sequence shown here is derived from an EMBL/GenBank/DDBJ whole genome shotgun (WGS) entry which is preliminary data.</text>
</comment>
<evidence type="ECO:0008006" key="4">
    <source>
        <dbReference type="Google" id="ProtNLM"/>
    </source>
</evidence>
<feature type="compositionally biased region" description="Basic residues" evidence="1">
    <location>
        <begin position="37"/>
        <end position="47"/>
    </location>
</feature>
<dbReference type="AlphaFoldDB" id="A0A9P9H1M6"/>
<dbReference type="Pfam" id="PF11905">
    <property type="entry name" value="DUF3425"/>
    <property type="match status" value="1"/>
</dbReference>
<name>A0A9P9H1M6_FUSSL</name>
<protein>
    <recommendedName>
        <fullName evidence="4">BZIP domain-containing protein</fullName>
    </recommendedName>
</protein>
<dbReference type="PANTHER" id="PTHR38116:SF9">
    <property type="entry name" value="BZIP DOMAIN-CONTAINING PROTEIN"/>
    <property type="match status" value="1"/>
</dbReference>
<keyword evidence="3" id="KW-1185">Reference proteome</keyword>
<feature type="region of interest" description="Disordered" evidence="1">
    <location>
        <begin position="37"/>
        <end position="67"/>
    </location>
</feature>
<dbReference type="Proteomes" id="UP000736672">
    <property type="component" value="Unassembled WGS sequence"/>
</dbReference>
<dbReference type="EMBL" id="JAGTJS010000013">
    <property type="protein sequence ID" value="KAH7249499.1"/>
    <property type="molecule type" value="Genomic_DNA"/>
</dbReference>
<evidence type="ECO:0000313" key="2">
    <source>
        <dbReference type="EMBL" id="KAH7249499.1"/>
    </source>
</evidence>
<sequence>MAEKWQPYILGAEDDWSEVRDSGQRKRIQNRLAQRARRANLKARRSKTNSIPGEAARVETQTETPEARDGVVVGHDVEDLVEIPGLGNQESESLDVALDPPTSVADTQLDTLQPGLDAQFLLLTSLTTVAALSSNATLLHIPCEVPSIDIFNPSHASLPSTLMPTELQKTIPHPPFVDVIPFPGVRDRLLRSLAVIDLEKLTIDLTGGAFKVWGSVPWDGTSWEVSEEFAKKWWFLVDGELLRATNFWRRQRLEPSISASDILLEV</sequence>
<evidence type="ECO:0000313" key="3">
    <source>
        <dbReference type="Proteomes" id="UP000736672"/>
    </source>
</evidence>
<organism evidence="2 3">
    <name type="scientific">Fusarium solani</name>
    <name type="common">Filamentous fungus</name>
    <dbReference type="NCBI Taxonomy" id="169388"/>
    <lineage>
        <taxon>Eukaryota</taxon>
        <taxon>Fungi</taxon>
        <taxon>Dikarya</taxon>
        <taxon>Ascomycota</taxon>
        <taxon>Pezizomycotina</taxon>
        <taxon>Sordariomycetes</taxon>
        <taxon>Hypocreomycetidae</taxon>
        <taxon>Hypocreales</taxon>
        <taxon>Nectriaceae</taxon>
        <taxon>Fusarium</taxon>
        <taxon>Fusarium solani species complex</taxon>
    </lineage>
</organism>
<gene>
    <name evidence="2" type="ORF">B0J15DRAFT_561920</name>
</gene>
<accession>A0A9P9H1M6</accession>
<dbReference type="InterPro" id="IPR021833">
    <property type="entry name" value="DUF3425"/>
</dbReference>
<evidence type="ECO:0000256" key="1">
    <source>
        <dbReference type="SAM" id="MobiDB-lite"/>
    </source>
</evidence>